<dbReference type="AlphaFoldDB" id="A0A139HUN9"/>
<name>A0A139HUN9_9PEZI</name>
<dbReference type="SUPFAM" id="SSF53335">
    <property type="entry name" value="S-adenosyl-L-methionine-dependent methyltransferases"/>
    <property type="match status" value="1"/>
</dbReference>
<evidence type="ECO:0008006" key="3">
    <source>
        <dbReference type="Google" id="ProtNLM"/>
    </source>
</evidence>
<proteinExistence type="predicted"/>
<keyword evidence="2" id="KW-1185">Reference proteome</keyword>
<dbReference type="OrthoDB" id="2151982at2759"/>
<dbReference type="EMBL" id="LFZN01000008">
    <property type="protein sequence ID" value="KXT06181.1"/>
    <property type="molecule type" value="Genomic_DNA"/>
</dbReference>
<comment type="caution">
    <text evidence="1">The sequence shown here is derived from an EMBL/GenBank/DDBJ whole genome shotgun (WGS) entry which is preliminary data.</text>
</comment>
<protein>
    <recommendedName>
        <fullName evidence="3">Methyltransferase domain-containing protein</fullName>
    </recommendedName>
</protein>
<evidence type="ECO:0000313" key="1">
    <source>
        <dbReference type="EMBL" id="KXT06180.1"/>
    </source>
</evidence>
<dbReference type="InterPro" id="IPR029063">
    <property type="entry name" value="SAM-dependent_MTases_sf"/>
</dbReference>
<dbReference type="EMBL" id="LFZN01000008">
    <property type="protein sequence ID" value="KXT06180.1"/>
    <property type="molecule type" value="Genomic_DNA"/>
</dbReference>
<evidence type="ECO:0000313" key="2">
    <source>
        <dbReference type="Proteomes" id="UP000070133"/>
    </source>
</evidence>
<gene>
    <name evidence="1" type="ORF">AC578_1414</name>
</gene>
<organism evidence="1 2">
    <name type="scientific">Pseudocercospora eumusae</name>
    <dbReference type="NCBI Taxonomy" id="321146"/>
    <lineage>
        <taxon>Eukaryota</taxon>
        <taxon>Fungi</taxon>
        <taxon>Dikarya</taxon>
        <taxon>Ascomycota</taxon>
        <taxon>Pezizomycotina</taxon>
        <taxon>Dothideomycetes</taxon>
        <taxon>Dothideomycetidae</taxon>
        <taxon>Mycosphaerellales</taxon>
        <taxon>Mycosphaerellaceae</taxon>
        <taxon>Pseudocercospora</taxon>
    </lineage>
</organism>
<accession>A0A139HUN9</accession>
<sequence>MNDLTKQPRQLPGCCASLSSQLIDQIITRLPRAPSLVFSIGCGTGLLEAHLLRQSCSALRIYGVEVPSCHVKYLPAHRVLRVPSTAALHTDAAFAEVILFVYPRNTHLIAEYCSAYSVNGALEQAMVIVHSSERHHAEHALSTAFTNVELVTDSGLPEYEVFLVASCPKVQSGRP</sequence>
<dbReference type="Proteomes" id="UP000070133">
    <property type="component" value="Unassembled WGS sequence"/>
</dbReference>
<reference evidence="1 2" key="1">
    <citation type="submission" date="2015-07" db="EMBL/GenBank/DDBJ databases">
        <title>Comparative genomics of the Sigatoka disease complex on banana suggests a link between parallel evolutionary changes in Pseudocercospora fijiensis and Pseudocercospora eumusae and increased virulence on the banana host.</title>
        <authorList>
            <person name="Chang T.-C."/>
            <person name="Salvucci A."/>
            <person name="Crous P.W."/>
            <person name="Stergiopoulos I."/>
        </authorList>
    </citation>
    <scope>NUCLEOTIDE SEQUENCE [LARGE SCALE GENOMIC DNA]</scope>
    <source>
        <strain evidence="1 2">CBS 114824</strain>
    </source>
</reference>